<evidence type="ECO:0000256" key="1">
    <source>
        <dbReference type="ARBA" id="ARBA00004370"/>
    </source>
</evidence>
<keyword evidence="3 7" id="KW-1133">Transmembrane helix</keyword>
<evidence type="ECO:0000256" key="7">
    <source>
        <dbReference type="SAM" id="Phobius"/>
    </source>
</evidence>
<evidence type="ECO:0000256" key="2">
    <source>
        <dbReference type="ARBA" id="ARBA00022692"/>
    </source>
</evidence>
<evidence type="ECO:0000256" key="6">
    <source>
        <dbReference type="SAM" id="MobiDB-lite"/>
    </source>
</evidence>
<gene>
    <name evidence="9" type="ORF">C4D60_Mb03t17800</name>
</gene>
<dbReference type="PROSITE" id="PS51775">
    <property type="entry name" value="GTD_BINDING"/>
    <property type="match status" value="1"/>
</dbReference>
<dbReference type="PANTHER" id="PTHR31422">
    <property type="entry name" value="BNAANNG28530D PROTEIN"/>
    <property type="match status" value="1"/>
</dbReference>
<dbReference type="PANTHER" id="PTHR31422:SF3">
    <property type="entry name" value="GTD-BINDING DOMAIN-CONTAINING PROTEIN"/>
    <property type="match status" value="1"/>
</dbReference>
<evidence type="ECO:0000313" key="10">
    <source>
        <dbReference type="Proteomes" id="UP000317650"/>
    </source>
</evidence>
<evidence type="ECO:0000313" key="9">
    <source>
        <dbReference type="EMBL" id="THU58759.1"/>
    </source>
</evidence>
<organism evidence="9 10">
    <name type="scientific">Musa balbisiana</name>
    <name type="common">Banana</name>
    <dbReference type="NCBI Taxonomy" id="52838"/>
    <lineage>
        <taxon>Eukaryota</taxon>
        <taxon>Viridiplantae</taxon>
        <taxon>Streptophyta</taxon>
        <taxon>Embryophyta</taxon>
        <taxon>Tracheophyta</taxon>
        <taxon>Spermatophyta</taxon>
        <taxon>Magnoliopsida</taxon>
        <taxon>Liliopsida</taxon>
        <taxon>Zingiberales</taxon>
        <taxon>Musaceae</taxon>
        <taxon>Musa</taxon>
    </lineage>
</organism>
<protein>
    <recommendedName>
        <fullName evidence="8">GTD-binding domain-containing protein</fullName>
    </recommendedName>
</protein>
<comment type="caution">
    <text evidence="9">The sequence shown here is derived from an EMBL/GenBank/DDBJ whole genome shotgun (WGS) entry which is preliminary data.</text>
</comment>
<dbReference type="Pfam" id="PF04576">
    <property type="entry name" value="Zein-binding"/>
    <property type="match status" value="1"/>
</dbReference>
<feature type="compositionally biased region" description="Low complexity" evidence="6">
    <location>
        <begin position="740"/>
        <end position="756"/>
    </location>
</feature>
<feature type="region of interest" description="Disordered" evidence="6">
    <location>
        <begin position="731"/>
        <end position="787"/>
    </location>
</feature>
<dbReference type="AlphaFoldDB" id="A0A4S8JBR4"/>
<dbReference type="Proteomes" id="UP000317650">
    <property type="component" value="Chromosome 3"/>
</dbReference>
<dbReference type="EMBL" id="PYDT01000006">
    <property type="protein sequence ID" value="THU58759.1"/>
    <property type="molecule type" value="Genomic_DNA"/>
</dbReference>
<feature type="transmembrane region" description="Helical" evidence="7">
    <location>
        <begin position="33"/>
        <end position="55"/>
    </location>
</feature>
<sequence length="787" mass="88403">MGAAAMASAPACGAIRSWTLPSLVGAYLDLALAYLFLCGAFLTFLASKFLALFGLSLPCSCRDEYLVRKIDGVHVAVRGRFPFDFACRYCRRRCCCYDDDDAVKDCGFGAATRGVPDMGGGGGQQEESCGSVWKPSASNRLKLPDGAESGNYFGRNQMDVVNGIDILHAETPPAVHLRQRRRKSMIVRRISPSASLSPPLQFGWETGGAADSPFSYKVHRRGFEDIPSPDRILGSLCIMAGNHISSTKTKFTEDTSCGLKQVCGSKGNESIVLRDLKEVLDRERSALAALYLELEKERSASATAADEAMAMISRLQEEKASIEMEARQFQRMVIEKSVYDEEEMEILKEIILQQEREKHVLEKEVEAYQAMMFNDGDLQQPLENYQFDAAQPMGENHCPSFGLSYNPELVLEEIHKSIEKKEKLKDKMKFLDDRGHLDAKKQNSISHFDRMPMSVSVAENAVQKHNMEKVHPKTTDIGDECNVQDKSMVTMEGFTSSMQKERSGYEKLSKLDELEETGSHELTSRTNDEDTARNRKIKTEEVPIGDLCMRHGQNTPKTTTESFQFETDASILDVHVINDKTDLDGNENVEQMDFSQKGCTSSTYYEYNTTNEPSMTDVLDDPSTPDSDTRWTYVELNIHRSHSDNTKTGRSMDSSRQRVSWFHPRRSSTSAVDNERFKIENEVEVLRKRLKLIQQGRKKLNLSAEQREKEANNLQLLDEISCQLQEIRKEAGPGTSTRQLSLPPSSSKASFESSLSGERSTSKKCRGQVNLRKRRHSVSGALRESDT</sequence>
<keyword evidence="5" id="KW-0175">Coiled coil</keyword>
<evidence type="ECO:0000256" key="3">
    <source>
        <dbReference type="ARBA" id="ARBA00022989"/>
    </source>
</evidence>
<name>A0A4S8JBR4_MUSBA</name>
<dbReference type="GO" id="GO:0080115">
    <property type="term" value="F:myosin XI tail binding"/>
    <property type="evidence" value="ECO:0007669"/>
    <property type="project" value="UniProtKB-ARBA"/>
</dbReference>
<dbReference type="STRING" id="52838.A0A4S8JBR4"/>
<proteinExistence type="predicted"/>
<dbReference type="InterPro" id="IPR007656">
    <property type="entry name" value="GTD-bd"/>
</dbReference>
<evidence type="ECO:0000259" key="8">
    <source>
        <dbReference type="PROSITE" id="PS51775"/>
    </source>
</evidence>
<feature type="compositionally biased region" description="Basic residues" evidence="6">
    <location>
        <begin position="762"/>
        <end position="777"/>
    </location>
</feature>
<reference evidence="9 10" key="1">
    <citation type="journal article" date="2019" name="Nat. Plants">
        <title>Genome sequencing of Musa balbisiana reveals subgenome evolution and function divergence in polyploid bananas.</title>
        <authorList>
            <person name="Yao X."/>
        </authorList>
    </citation>
    <scope>NUCLEOTIDE SEQUENCE [LARGE SCALE GENOMIC DNA]</scope>
    <source>
        <strain evidence="10">cv. DH-PKW</strain>
        <tissue evidence="9">Leaves</tissue>
    </source>
</reference>
<feature type="domain" description="GTD-binding" evidence="8">
    <location>
        <begin position="271"/>
        <end position="369"/>
    </location>
</feature>
<evidence type="ECO:0000256" key="5">
    <source>
        <dbReference type="SAM" id="Coils"/>
    </source>
</evidence>
<accession>A0A4S8JBR4</accession>
<comment type="subcellular location">
    <subcellularLocation>
        <location evidence="1">Membrane</location>
    </subcellularLocation>
</comment>
<evidence type="ECO:0000256" key="4">
    <source>
        <dbReference type="ARBA" id="ARBA00023136"/>
    </source>
</evidence>
<feature type="coiled-coil region" evidence="5">
    <location>
        <begin position="273"/>
        <end position="371"/>
    </location>
</feature>
<feature type="region of interest" description="Disordered" evidence="6">
    <location>
        <begin position="514"/>
        <end position="537"/>
    </location>
</feature>
<feature type="compositionally biased region" description="Polar residues" evidence="6">
    <location>
        <begin position="648"/>
        <end position="658"/>
    </location>
</feature>
<feature type="region of interest" description="Disordered" evidence="6">
    <location>
        <begin position="642"/>
        <end position="662"/>
    </location>
</feature>
<dbReference type="GO" id="GO:0016020">
    <property type="term" value="C:membrane"/>
    <property type="evidence" value="ECO:0007669"/>
    <property type="project" value="UniProtKB-SubCell"/>
</dbReference>
<keyword evidence="10" id="KW-1185">Reference proteome</keyword>
<keyword evidence="4 7" id="KW-0472">Membrane</keyword>
<keyword evidence="2 7" id="KW-0812">Transmembrane</keyword>